<reference evidence="2 3" key="1">
    <citation type="submission" date="2015-02" db="EMBL/GenBank/DDBJ databases">
        <title>Genome sequene of Rhodovulum sulfidophilum DSM 2351.</title>
        <authorList>
            <person name="Nagao N."/>
        </authorList>
    </citation>
    <scope>NUCLEOTIDE SEQUENCE [LARGE SCALE GENOMIC DNA]</scope>
    <source>
        <strain evidence="2 3">DSM 2351</strain>
    </source>
</reference>
<dbReference type="Gene3D" id="3.40.50.1820">
    <property type="entry name" value="alpha/beta hydrolase"/>
    <property type="match status" value="1"/>
</dbReference>
<dbReference type="PATRIC" id="fig|35806.4.peg.594"/>
<dbReference type="Proteomes" id="UP000064912">
    <property type="component" value="Chromosome"/>
</dbReference>
<dbReference type="eggNOG" id="COG2267">
    <property type="taxonomic scope" value="Bacteria"/>
</dbReference>
<dbReference type="EMBL" id="AP014800">
    <property type="protein sequence ID" value="BAQ67746.1"/>
    <property type="molecule type" value="Genomic_DNA"/>
</dbReference>
<accession>A0A0D6AYD1</accession>
<evidence type="ECO:0000259" key="1">
    <source>
        <dbReference type="Pfam" id="PF12146"/>
    </source>
</evidence>
<gene>
    <name evidence="2" type="ORF">NHU_00577</name>
</gene>
<feature type="domain" description="Serine aminopeptidase S33" evidence="1">
    <location>
        <begin position="41"/>
        <end position="288"/>
    </location>
</feature>
<evidence type="ECO:0000313" key="3">
    <source>
        <dbReference type="Proteomes" id="UP000064912"/>
    </source>
</evidence>
<dbReference type="SUPFAM" id="SSF53474">
    <property type="entry name" value="alpha/beta-Hydrolases"/>
    <property type="match status" value="1"/>
</dbReference>
<dbReference type="KEGG" id="rsu:NHU_00577"/>
<dbReference type="InterPro" id="IPR029058">
    <property type="entry name" value="AB_hydrolase_fold"/>
</dbReference>
<dbReference type="GO" id="GO:0016787">
    <property type="term" value="F:hydrolase activity"/>
    <property type="evidence" value="ECO:0007669"/>
    <property type="project" value="UniProtKB-KW"/>
</dbReference>
<dbReference type="InterPro" id="IPR022742">
    <property type="entry name" value="Hydrolase_4"/>
</dbReference>
<protein>
    <submittedName>
        <fullName evidence="2">Hydrolase, alpha/beta fold family protein</fullName>
    </submittedName>
</protein>
<proteinExistence type="predicted"/>
<dbReference type="PANTHER" id="PTHR11614">
    <property type="entry name" value="PHOSPHOLIPASE-RELATED"/>
    <property type="match status" value="1"/>
</dbReference>
<evidence type="ECO:0000313" key="2">
    <source>
        <dbReference type="EMBL" id="BAQ67746.1"/>
    </source>
</evidence>
<keyword evidence="2" id="KW-0378">Hydrolase</keyword>
<sequence>MDRAPLYADVADCPADGSAWWLRTEDGVRIRIGVWGQEETGGTVLLFCGRTEYAEKYGSAAAALRARGFATLAVDWRGQGLADRSLGDASLGHVARFGDFQADVRAVRGAAEALGLPRPYHVLAHSMGGAIALRALSEGLDVASVAFSAPMWGIRLGPVAAPLVWALSGVGRGAARVPGTGAKPYVLATDFEANDLTGDRAMYEKLRRQVTVHPDLGIAGPTVTWLREALSEAARLSRLPAPPVPALTFLGGRERIVSPAAIRRRMVNWPGGTLDLVEDGRHEILMDRPEIRERAYDAAAAHFRAHGG</sequence>
<organism evidence="2 3">
    <name type="scientific">Rhodovulum sulfidophilum</name>
    <name type="common">Rhodobacter sulfidophilus</name>
    <dbReference type="NCBI Taxonomy" id="35806"/>
    <lineage>
        <taxon>Bacteria</taxon>
        <taxon>Pseudomonadati</taxon>
        <taxon>Pseudomonadota</taxon>
        <taxon>Alphaproteobacteria</taxon>
        <taxon>Rhodobacterales</taxon>
        <taxon>Paracoccaceae</taxon>
        <taxon>Rhodovulum</taxon>
    </lineage>
</organism>
<dbReference type="Pfam" id="PF12146">
    <property type="entry name" value="Hydrolase_4"/>
    <property type="match status" value="1"/>
</dbReference>
<dbReference type="AlphaFoldDB" id="A0A0D6AYD1"/>
<name>A0A0D6AYD1_RHOSU</name>
<dbReference type="InterPro" id="IPR051044">
    <property type="entry name" value="MAG_DAG_Lipase"/>
</dbReference>